<dbReference type="InterPro" id="IPR046795">
    <property type="entry name" value="TMEM127_TM"/>
</dbReference>
<dbReference type="GO" id="GO:0032007">
    <property type="term" value="P:negative regulation of TOR signaling"/>
    <property type="evidence" value="ECO:0007669"/>
    <property type="project" value="InterPro"/>
</dbReference>
<evidence type="ECO:0000259" key="3">
    <source>
        <dbReference type="Pfam" id="PF20517"/>
    </source>
</evidence>
<dbReference type="PANTHER" id="PTHR28358">
    <property type="entry name" value="TRANSMEMBRANE PROTEIN 127"/>
    <property type="match status" value="1"/>
</dbReference>
<evidence type="ECO:0000313" key="4">
    <source>
        <dbReference type="EMBL" id="KAK6185788.1"/>
    </source>
</evidence>
<feature type="transmembrane region" description="Helical" evidence="2">
    <location>
        <begin position="212"/>
        <end position="233"/>
    </location>
</feature>
<evidence type="ECO:0000256" key="2">
    <source>
        <dbReference type="SAM" id="Phobius"/>
    </source>
</evidence>
<dbReference type="Proteomes" id="UP001347796">
    <property type="component" value="Unassembled WGS sequence"/>
</dbReference>
<gene>
    <name evidence="4" type="ORF">SNE40_007941</name>
</gene>
<feature type="region of interest" description="Disordered" evidence="1">
    <location>
        <begin position="1"/>
        <end position="73"/>
    </location>
</feature>
<dbReference type="AlphaFoldDB" id="A0AAN8PVV1"/>
<dbReference type="InterPro" id="IPR033331">
    <property type="entry name" value="TMEM127"/>
</dbReference>
<feature type="compositionally biased region" description="Low complexity" evidence="1">
    <location>
        <begin position="16"/>
        <end position="37"/>
    </location>
</feature>
<dbReference type="GO" id="GO:0016020">
    <property type="term" value="C:membrane"/>
    <property type="evidence" value="ECO:0007669"/>
    <property type="project" value="TreeGrafter"/>
</dbReference>
<dbReference type="EMBL" id="JAZGQO010000006">
    <property type="protein sequence ID" value="KAK6185788.1"/>
    <property type="molecule type" value="Genomic_DNA"/>
</dbReference>
<comment type="caution">
    <text evidence="4">The sequence shown here is derived from an EMBL/GenBank/DDBJ whole genome shotgun (WGS) entry which is preliminary data.</text>
</comment>
<feature type="transmembrane region" description="Helical" evidence="2">
    <location>
        <begin position="253"/>
        <end position="274"/>
    </location>
</feature>
<feature type="domain" description="Transmembrane protein 127 transmembrane region" evidence="3">
    <location>
        <begin position="162"/>
        <end position="274"/>
    </location>
</feature>
<name>A0AAN8PVV1_PATCE</name>
<dbReference type="GO" id="GO:0008285">
    <property type="term" value="P:negative regulation of cell population proliferation"/>
    <property type="evidence" value="ECO:0007669"/>
    <property type="project" value="InterPro"/>
</dbReference>
<keyword evidence="2" id="KW-1133">Transmembrane helix</keyword>
<organism evidence="4 5">
    <name type="scientific">Patella caerulea</name>
    <name type="common">Rayed Mediterranean limpet</name>
    <dbReference type="NCBI Taxonomy" id="87958"/>
    <lineage>
        <taxon>Eukaryota</taxon>
        <taxon>Metazoa</taxon>
        <taxon>Spiralia</taxon>
        <taxon>Lophotrochozoa</taxon>
        <taxon>Mollusca</taxon>
        <taxon>Gastropoda</taxon>
        <taxon>Patellogastropoda</taxon>
        <taxon>Patelloidea</taxon>
        <taxon>Patellidae</taxon>
        <taxon>Patella</taxon>
    </lineage>
</organism>
<keyword evidence="2" id="KW-0812">Transmembrane</keyword>
<accession>A0AAN8PVV1</accession>
<evidence type="ECO:0000313" key="5">
    <source>
        <dbReference type="Proteomes" id="UP001347796"/>
    </source>
</evidence>
<feature type="compositionally biased region" description="Basic residues" evidence="1">
    <location>
        <begin position="45"/>
        <end position="73"/>
    </location>
</feature>
<keyword evidence="5" id="KW-1185">Reference proteome</keyword>
<keyword evidence="2" id="KW-0472">Membrane</keyword>
<dbReference type="Gene3D" id="1.20.140.150">
    <property type="match status" value="1"/>
</dbReference>
<reference evidence="4 5" key="1">
    <citation type="submission" date="2024-01" db="EMBL/GenBank/DDBJ databases">
        <title>The genome of the rayed Mediterranean limpet Patella caerulea (Linnaeus, 1758).</title>
        <authorList>
            <person name="Anh-Thu Weber A."/>
            <person name="Halstead-Nussloch G."/>
        </authorList>
    </citation>
    <scope>NUCLEOTIDE SEQUENCE [LARGE SCALE GENOMIC DNA]</scope>
    <source>
        <strain evidence="4">AATW-2023a</strain>
        <tissue evidence="4">Whole specimen</tissue>
    </source>
</reference>
<proteinExistence type="predicted"/>
<feature type="transmembrane region" description="Helical" evidence="2">
    <location>
        <begin position="169"/>
        <end position="191"/>
    </location>
</feature>
<sequence length="320" mass="35765">MSASETVNVASETTDVNPPSSNNSTAVASSTNTPSTSRSRDTSTRRNRSRSRTRSRHGHREGRSHASHRSRIRFKHKERNFAAAVCSMITIVILCTALSEPRWISLRGGGCTLLHGGDLHYLGAFQFFYNGQFYQDQNSHATATVNEIYKYGPNANEMMSNCVTFRTVLLFKAIIAFSFLGILCSLFAFLLDLMGPTQKALKMLRRNALFSILSVLMCVVINLFCYYVTVYVDELQNKTKLHKGSKVDVTFDVSFYLVTAAGGISVFSVAFNCLRRRSSFEEPRHNYVMNDYDDLNSLLPPPEPEIAPMANLPPPPAYSP</sequence>
<dbReference type="PANTHER" id="PTHR28358:SF1">
    <property type="entry name" value="TRANSMEMBRANE PROTEIN 127"/>
    <property type="match status" value="1"/>
</dbReference>
<dbReference type="Pfam" id="PF20517">
    <property type="entry name" value="TMEM127"/>
    <property type="match status" value="1"/>
</dbReference>
<protein>
    <recommendedName>
        <fullName evidence="3">Transmembrane protein 127 transmembrane region domain-containing protein</fullName>
    </recommendedName>
</protein>
<evidence type="ECO:0000256" key="1">
    <source>
        <dbReference type="SAM" id="MobiDB-lite"/>
    </source>
</evidence>
<feature type="transmembrane region" description="Helical" evidence="2">
    <location>
        <begin position="81"/>
        <end position="99"/>
    </location>
</feature>
<feature type="compositionally biased region" description="Polar residues" evidence="1">
    <location>
        <begin position="1"/>
        <end position="15"/>
    </location>
</feature>